<feature type="region of interest" description="Disordered" evidence="1">
    <location>
        <begin position="173"/>
        <end position="196"/>
    </location>
</feature>
<feature type="region of interest" description="Disordered" evidence="1">
    <location>
        <begin position="69"/>
        <end position="103"/>
    </location>
</feature>
<keyword evidence="3" id="KW-1185">Reference proteome</keyword>
<comment type="caution">
    <text evidence="2">The sequence shown here is derived from an EMBL/GenBank/DDBJ whole genome shotgun (WGS) entry which is preliminary data.</text>
</comment>
<proteinExistence type="predicted"/>
<name>A0AAV7WC75_PLEWA</name>
<evidence type="ECO:0000313" key="3">
    <source>
        <dbReference type="Proteomes" id="UP001066276"/>
    </source>
</evidence>
<protein>
    <submittedName>
        <fullName evidence="2">Uncharacterized protein</fullName>
    </submittedName>
</protein>
<evidence type="ECO:0000256" key="1">
    <source>
        <dbReference type="SAM" id="MobiDB-lite"/>
    </source>
</evidence>
<reference evidence="2" key="1">
    <citation type="journal article" date="2022" name="bioRxiv">
        <title>Sequencing and chromosome-scale assembly of the giantPleurodeles waltlgenome.</title>
        <authorList>
            <person name="Brown T."/>
            <person name="Elewa A."/>
            <person name="Iarovenko S."/>
            <person name="Subramanian E."/>
            <person name="Araus A.J."/>
            <person name="Petzold A."/>
            <person name="Susuki M."/>
            <person name="Suzuki K.-i.T."/>
            <person name="Hayashi T."/>
            <person name="Toyoda A."/>
            <person name="Oliveira C."/>
            <person name="Osipova E."/>
            <person name="Leigh N.D."/>
            <person name="Simon A."/>
            <person name="Yun M.H."/>
        </authorList>
    </citation>
    <scope>NUCLEOTIDE SEQUENCE</scope>
    <source>
        <strain evidence="2">20211129_DDA</strain>
        <tissue evidence="2">Liver</tissue>
    </source>
</reference>
<gene>
    <name evidence="2" type="ORF">NDU88_005708</name>
</gene>
<dbReference type="AlphaFoldDB" id="A0AAV7WC75"/>
<organism evidence="2 3">
    <name type="scientific">Pleurodeles waltl</name>
    <name type="common">Iberian ribbed newt</name>
    <dbReference type="NCBI Taxonomy" id="8319"/>
    <lineage>
        <taxon>Eukaryota</taxon>
        <taxon>Metazoa</taxon>
        <taxon>Chordata</taxon>
        <taxon>Craniata</taxon>
        <taxon>Vertebrata</taxon>
        <taxon>Euteleostomi</taxon>
        <taxon>Amphibia</taxon>
        <taxon>Batrachia</taxon>
        <taxon>Caudata</taxon>
        <taxon>Salamandroidea</taxon>
        <taxon>Salamandridae</taxon>
        <taxon>Pleurodelinae</taxon>
        <taxon>Pleurodeles</taxon>
    </lineage>
</organism>
<sequence>MNRDPIDLGERKAVLNVPGHLQLGTAHLGDATRLLVLATPSAIHPRPAPAGDRPIGNATQLQFLAPSSVFHPWPPSAGDRPSGRRDPAAGFGRNALDDPISHPGGCTKSVATTRGPLRPGDAHLQPTCCFLAVRAPAIRIEKLFTPLCTPPALPRDTRRPSLPLGHMKFCGLSPARGTKRSGDATPQASGLLKLIPPPASSLRGTKSWVAHGRQIGKKQPTSRAIMRER</sequence>
<accession>A0AAV7WC75</accession>
<evidence type="ECO:0000313" key="2">
    <source>
        <dbReference type="EMBL" id="KAJ1210342.1"/>
    </source>
</evidence>
<dbReference type="Proteomes" id="UP001066276">
    <property type="component" value="Chromosome 1_2"/>
</dbReference>
<dbReference type="EMBL" id="JANPWB010000002">
    <property type="protein sequence ID" value="KAJ1210342.1"/>
    <property type="molecule type" value="Genomic_DNA"/>
</dbReference>